<feature type="domain" description="PAS" evidence="2">
    <location>
        <begin position="26"/>
        <end position="83"/>
    </location>
</feature>
<name>A0A0F9MKT3_9ZZZZ</name>
<dbReference type="SUPFAM" id="SSF55785">
    <property type="entry name" value="PYP-like sensor domain (PAS domain)"/>
    <property type="match status" value="1"/>
</dbReference>
<dbReference type="CDD" id="cd00075">
    <property type="entry name" value="HATPase"/>
    <property type="match status" value="1"/>
</dbReference>
<dbReference type="InterPro" id="IPR036097">
    <property type="entry name" value="HisK_dim/P_sf"/>
</dbReference>
<dbReference type="SUPFAM" id="SSF55874">
    <property type="entry name" value="ATPase domain of HSP90 chaperone/DNA topoisomerase II/histidine kinase"/>
    <property type="match status" value="1"/>
</dbReference>
<dbReference type="PANTHER" id="PTHR43065">
    <property type="entry name" value="SENSOR HISTIDINE KINASE"/>
    <property type="match status" value="1"/>
</dbReference>
<dbReference type="InterPro" id="IPR000700">
    <property type="entry name" value="PAS-assoc_C"/>
</dbReference>
<reference evidence="4" key="1">
    <citation type="journal article" date="2015" name="Nature">
        <title>Complex archaea that bridge the gap between prokaryotes and eukaryotes.</title>
        <authorList>
            <person name="Spang A."/>
            <person name="Saw J.H."/>
            <person name="Jorgensen S.L."/>
            <person name="Zaremba-Niedzwiedzka K."/>
            <person name="Martijn J."/>
            <person name="Lind A.E."/>
            <person name="van Eijk R."/>
            <person name="Schleper C."/>
            <person name="Guy L."/>
            <person name="Ettema T.J."/>
        </authorList>
    </citation>
    <scope>NUCLEOTIDE SEQUENCE</scope>
</reference>
<dbReference type="GO" id="GO:0000155">
    <property type="term" value="F:phosphorelay sensor kinase activity"/>
    <property type="evidence" value="ECO:0007669"/>
    <property type="project" value="InterPro"/>
</dbReference>
<evidence type="ECO:0008006" key="5">
    <source>
        <dbReference type="Google" id="ProtNLM"/>
    </source>
</evidence>
<dbReference type="InterPro" id="IPR005467">
    <property type="entry name" value="His_kinase_dom"/>
</dbReference>
<dbReference type="CDD" id="cd00130">
    <property type="entry name" value="PAS"/>
    <property type="match status" value="1"/>
</dbReference>
<dbReference type="PROSITE" id="PS50112">
    <property type="entry name" value="PAS"/>
    <property type="match status" value="1"/>
</dbReference>
<proteinExistence type="predicted"/>
<dbReference type="Gene3D" id="1.10.287.130">
    <property type="match status" value="1"/>
</dbReference>
<evidence type="ECO:0000313" key="4">
    <source>
        <dbReference type="EMBL" id="KKM99941.1"/>
    </source>
</evidence>
<feature type="domain" description="Histidine kinase" evidence="1">
    <location>
        <begin position="154"/>
        <end position="376"/>
    </location>
</feature>
<sequence>MDITEREKKNFTEIGQLIFNLSPYIVYVLKLDGTIADCNKKAEKWLGYDRSEIIGKNYLKLSEVLSENQPELMERFKRITQGEIPEPFDFQVHKNDGSVAWVNTYISFFQLENKRYFLAILKDITDRKNAEQKLKESKEQYQRAFEHETFYKDLFTHDISNILQSILTSLEIINLQMGSVEDSHNIKPILNIIYEQVYRGTSLVNNVYKFSQLDDAEIKVKKIDVEKTILEAITYVKKNFKKKEISIQFESPQKKIYINADELLKDVFENILINAVKHNDNPNIEIVIKASRFQEDGIFFWQIEFNDNGKGIPKTKRKSIFSRGFKEDRTVSGMGLGLSLVKTIIDKYNAKILVENRVPEDYLKGTNFKLQFPEVE</sequence>
<dbReference type="SMART" id="SM00387">
    <property type="entry name" value="HATPase_c"/>
    <property type="match status" value="1"/>
</dbReference>
<dbReference type="PROSITE" id="PS50109">
    <property type="entry name" value="HIS_KIN"/>
    <property type="match status" value="1"/>
</dbReference>
<dbReference type="Gene3D" id="3.30.565.10">
    <property type="entry name" value="Histidine kinase-like ATPase, C-terminal domain"/>
    <property type="match status" value="1"/>
</dbReference>
<dbReference type="AlphaFoldDB" id="A0A0F9MKT3"/>
<dbReference type="EMBL" id="LAZR01005439">
    <property type="protein sequence ID" value="KKM99941.1"/>
    <property type="molecule type" value="Genomic_DNA"/>
</dbReference>
<dbReference type="InterPro" id="IPR000014">
    <property type="entry name" value="PAS"/>
</dbReference>
<evidence type="ECO:0000259" key="2">
    <source>
        <dbReference type="PROSITE" id="PS50112"/>
    </source>
</evidence>
<dbReference type="InterPro" id="IPR004358">
    <property type="entry name" value="Sig_transdc_His_kin-like_C"/>
</dbReference>
<dbReference type="InterPro" id="IPR036890">
    <property type="entry name" value="HATPase_C_sf"/>
</dbReference>
<dbReference type="InterPro" id="IPR003594">
    <property type="entry name" value="HATPase_dom"/>
</dbReference>
<feature type="domain" description="PAC" evidence="3">
    <location>
        <begin position="86"/>
        <end position="136"/>
    </location>
</feature>
<evidence type="ECO:0000259" key="1">
    <source>
        <dbReference type="PROSITE" id="PS50109"/>
    </source>
</evidence>
<gene>
    <name evidence="4" type="ORF">LCGC14_1142770</name>
</gene>
<dbReference type="Pfam" id="PF13426">
    <property type="entry name" value="PAS_9"/>
    <property type="match status" value="1"/>
</dbReference>
<organism evidence="4">
    <name type="scientific">marine sediment metagenome</name>
    <dbReference type="NCBI Taxonomy" id="412755"/>
    <lineage>
        <taxon>unclassified sequences</taxon>
        <taxon>metagenomes</taxon>
        <taxon>ecological metagenomes</taxon>
    </lineage>
</organism>
<dbReference type="NCBIfam" id="TIGR00229">
    <property type="entry name" value="sensory_box"/>
    <property type="match status" value="1"/>
</dbReference>
<comment type="caution">
    <text evidence="4">The sequence shown here is derived from an EMBL/GenBank/DDBJ whole genome shotgun (WGS) entry which is preliminary data.</text>
</comment>
<accession>A0A0F9MKT3</accession>
<dbReference type="Gene3D" id="3.30.450.20">
    <property type="entry name" value="PAS domain"/>
    <property type="match status" value="1"/>
</dbReference>
<dbReference type="InterPro" id="IPR035965">
    <property type="entry name" value="PAS-like_dom_sf"/>
</dbReference>
<dbReference type="PRINTS" id="PR00344">
    <property type="entry name" value="BCTRLSENSOR"/>
</dbReference>
<dbReference type="SUPFAM" id="SSF47384">
    <property type="entry name" value="Homodimeric domain of signal transducing histidine kinase"/>
    <property type="match status" value="1"/>
</dbReference>
<dbReference type="SMART" id="SM00091">
    <property type="entry name" value="PAS"/>
    <property type="match status" value="1"/>
</dbReference>
<dbReference type="PROSITE" id="PS50113">
    <property type="entry name" value="PAC"/>
    <property type="match status" value="1"/>
</dbReference>
<protein>
    <recommendedName>
        <fullName evidence="5">Histidine kinase domain-containing protein</fullName>
    </recommendedName>
</protein>
<dbReference type="Pfam" id="PF02518">
    <property type="entry name" value="HATPase_c"/>
    <property type="match status" value="1"/>
</dbReference>
<evidence type="ECO:0000259" key="3">
    <source>
        <dbReference type="PROSITE" id="PS50113"/>
    </source>
</evidence>